<sequence>MTSLLLIGAGFSRNWGGWLASQVDEHLPTTPEVHQNAELLSLLNRAQGFESALAQVQREYALRSTEANLANLQALQKAIRKMFADMDAGFAALPSLDFPDRRGHHNVEFKISGFLGRFDAIFSLNQDLLLERHYQNGDLVTALPRKWSGRERPGLRALSTTNTGMPYDVSKDRWTPVDPASFSLRQGQQPIFKLHGSSDWWSASGEPMLIMGGDKVSDIKRHPLLNWYQERFEDYLRVPGVRLMVIGYGGSDQHINQTIAAAHADNPSLSLFNIHPKGRDTLPDEFKKLTNIGASSQLLSATFAGDVAELRKIMRFFG</sequence>
<dbReference type="Pfam" id="PF13289">
    <property type="entry name" value="SIR2_2"/>
    <property type="match status" value="1"/>
</dbReference>
<organism evidence="1">
    <name type="scientific">mine drainage metagenome</name>
    <dbReference type="NCBI Taxonomy" id="410659"/>
    <lineage>
        <taxon>unclassified sequences</taxon>
        <taxon>metagenomes</taxon>
        <taxon>ecological metagenomes</taxon>
    </lineage>
</organism>
<reference evidence="1" key="1">
    <citation type="submission" date="2016-10" db="EMBL/GenBank/DDBJ databases">
        <title>Sequence of Gallionella enrichment culture.</title>
        <authorList>
            <person name="Poehlein A."/>
            <person name="Muehling M."/>
            <person name="Daniel R."/>
        </authorList>
    </citation>
    <scope>NUCLEOTIDE SEQUENCE</scope>
</reference>
<protein>
    <submittedName>
        <fullName evidence="1">Uncharacterized protein</fullName>
    </submittedName>
</protein>
<evidence type="ECO:0000313" key="1">
    <source>
        <dbReference type="EMBL" id="OIQ93598.1"/>
    </source>
</evidence>
<accession>A0A1J5RBZ1</accession>
<dbReference type="EMBL" id="MLJW01000204">
    <property type="protein sequence ID" value="OIQ93598.1"/>
    <property type="molecule type" value="Genomic_DNA"/>
</dbReference>
<dbReference type="AlphaFoldDB" id="A0A1J5RBZ1"/>
<name>A0A1J5RBZ1_9ZZZZ</name>
<comment type="caution">
    <text evidence="1">The sequence shown here is derived from an EMBL/GenBank/DDBJ whole genome shotgun (WGS) entry which is preliminary data.</text>
</comment>
<gene>
    <name evidence="1" type="ORF">GALL_244460</name>
</gene>
<proteinExistence type="predicted"/>